<dbReference type="PANTHER" id="PTHR23501">
    <property type="entry name" value="MAJOR FACILITATOR SUPERFAMILY"/>
    <property type="match status" value="1"/>
</dbReference>
<dbReference type="InterPro" id="IPR036259">
    <property type="entry name" value="MFS_trans_sf"/>
</dbReference>
<reference evidence="8 9" key="1">
    <citation type="journal article" date="2020" name="Elife">
        <title>Loss of centromere function drives karyotype evolution in closely related Malassezia species.</title>
        <authorList>
            <person name="Sankaranarayanan S.R."/>
            <person name="Ianiri G."/>
            <person name="Coelho M.A."/>
            <person name="Reza M.H."/>
            <person name="Thimmappa B.C."/>
            <person name="Ganguly P."/>
            <person name="Vadnala R.N."/>
            <person name="Sun S."/>
            <person name="Siddharthan R."/>
            <person name="Tellgren-Roth C."/>
            <person name="Dawson T.L."/>
            <person name="Heitman J."/>
            <person name="Sanyal K."/>
        </authorList>
    </citation>
    <scope>NUCLEOTIDE SEQUENCE [LARGE SCALE GENOMIC DNA]</scope>
    <source>
        <strain evidence="8">CBS14141</strain>
    </source>
</reference>
<feature type="transmembrane region" description="Helical" evidence="6">
    <location>
        <begin position="232"/>
        <end position="252"/>
    </location>
</feature>
<keyword evidence="4 6" id="KW-0472">Membrane</keyword>
<keyword evidence="3 6" id="KW-1133">Transmembrane helix</keyword>
<feature type="compositionally biased region" description="Low complexity" evidence="5">
    <location>
        <begin position="654"/>
        <end position="663"/>
    </location>
</feature>
<feature type="transmembrane region" description="Helical" evidence="6">
    <location>
        <begin position="422"/>
        <end position="444"/>
    </location>
</feature>
<dbReference type="Gene3D" id="1.20.1250.20">
    <property type="entry name" value="MFS general substrate transporter like domains"/>
    <property type="match status" value="2"/>
</dbReference>
<feature type="transmembrane region" description="Helical" evidence="6">
    <location>
        <begin position="383"/>
        <end position="402"/>
    </location>
</feature>
<evidence type="ECO:0000313" key="9">
    <source>
        <dbReference type="Proteomes" id="UP000818624"/>
    </source>
</evidence>
<proteinExistence type="predicted"/>
<feature type="compositionally biased region" description="Basic and acidic residues" evidence="5">
    <location>
        <begin position="624"/>
        <end position="633"/>
    </location>
</feature>
<evidence type="ECO:0000256" key="2">
    <source>
        <dbReference type="ARBA" id="ARBA00022692"/>
    </source>
</evidence>
<dbReference type="Proteomes" id="UP000818624">
    <property type="component" value="Chromosome 2"/>
</dbReference>
<feature type="transmembrane region" description="Helical" evidence="6">
    <location>
        <begin position="264"/>
        <end position="287"/>
    </location>
</feature>
<evidence type="ECO:0000313" key="8">
    <source>
        <dbReference type="EMBL" id="WFD47118.1"/>
    </source>
</evidence>
<evidence type="ECO:0000256" key="1">
    <source>
        <dbReference type="ARBA" id="ARBA00004141"/>
    </source>
</evidence>
<comment type="subcellular location">
    <subcellularLocation>
        <location evidence="1">Membrane</location>
        <topology evidence="1">Multi-pass membrane protein</topology>
    </subcellularLocation>
</comment>
<organism evidence="8 9">
    <name type="scientific">Malassezia furfur</name>
    <name type="common">Pityriasis versicolor infection agent</name>
    <name type="synonym">Pityrosporum furfur</name>
    <dbReference type="NCBI Taxonomy" id="55194"/>
    <lineage>
        <taxon>Eukaryota</taxon>
        <taxon>Fungi</taxon>
        <taxon>Dikarya</taxon>
        <taxon>Basidiomycota</taxon>
        <taxon>Ustilaginomycotina</taxon>
        <taxon>Malasseziomycetes</taxon>
        <taxon>Malasseziales</taxon>
        <taxon>Malasseziaceae</taxon>
        <taxon>Malassezia</taxon>
    </lineage>
</organism>
<keyword evidence="9" id="KW-1185">Reference proteome</keyword>
<feature type="transmembrane region" description="Helical" evidence="6">
    <location>
        <begin position="352"/>
        <end position="371"/>
    </location>
</feature>
<dbReference type="Pfam" id="PF07690">
    <property type="entry name" value="MFS_1"/>
    <property type="match status" value="1"/>
</dbReference>
<feature type="region of interest" description="Disordered" evidence="5">
    <location>
        <begin position="38"/>
        <end position="65"/>
    </location>
</feature>
<dbReference type="PROSITE" id="PS50850">
    <property type="entry name" value="MFS"/>
    <property type="match status" value="1"/>
</dbReference>
<evidence type="ECO:0000256" key="6">
    <source>
        <dbReference type="SAM" id="Phobius"/>
    </source>
</evidence>
<feature type="transmembrane region" description="Helical" evidence="6">
    <location>
        <begin position="104"/>
        <end position="121"/>
    </location>
</feature>
<gene>
    <name evidence="8" type="ORF">GLX27_001765</name>
</gene>
<dbReference type="EMBL" id="CP046235">
    <property type="protein sequence ID" value="WFD47118.1"/>
    <property type="molecule type" value="Genomic_DNA"/>
</dbReference>
<dbReference type="InterPro" id="IPR020846">
    <property type="entry name" value="MFS_dom"/>
</dbReference>
<evidence type="ECO:0000256" key="5">
    <source>
        <dbReference type="SAM" id="MobiDB-lite"/>
    </source>
</evidence>
<dbReference type="SUPFAM" id="SSF103473">
    <property type="entry name" value="MFS general substrate transporter"/>
    <property type="match status" value="1"/>
</dbReference>
<dbReference type="InterPro" id="IPR011701">
    <property type="entry name" value="MFS"/>
</dbReference>
<evidence type="ECO:0000256" key="3">
    <source>
        <dbReference type="ARBA" id="ARBA00022989"/>
    </source>
</evidence>
<evidence type="ECO:0000259" key="7">
    <source>
        <dbReference type="PROSITE" id="PS50850"/>
    </source>
</evidence>
<protein>
    <recommendedName>
        <fullName evidence="7">Major facilitator superfamily (MFS) profile domain-containing protein</fullName>
    </recommendedName>
</protein>
<feature type="region of interest" description="Disordered" evidence="5">
    <location>
        <begin position="618"/>
        <end position="671"/>
    </location>
</feature>
<evidence type="ECO:0000256" key="4">
    <source>
        <dbReference type="ARBA" id="ARBA00023136"/>
    </source>
</evidence>
<name>A0ABY8ERY1_MALFU</name>
<dbReference type="PANTHER" id="PTHR23501:SF87">
    <property type="entry name" value="SIDEROPHORE IRON TRANSPORTER 2"/>
    <property type="match status" value="1"/>
</dbReference>
<sequence length="671" mass="71605">MSSASSSSSDAAADSAAFAVPPDLGAIDAGTYAWEREARHARARSAAPPSPAPPTRAASAPLPLDTQLGRDTDMMNWSTHIDAVVEETPLISLRAGPSRARRRTIALLLLYASIFVMALAISLDSISFNLYLNYACSEFDALSSMGTVVIVQQLVRAISKPPVAKLADVVGRIGTLLVVLALYAGGYAIMASATSFAMLLVGTIAQSLGSTGVQVLQSVIIADTTSVQWRGLLIATVNLPYLINFAVTGPFVDHVLRTHGWRAGFAFWVVCVPLSALPLLVTLLVGLRRARRRAAARAPPADARPAEPNLLRQMDLLGMGLFSSGLTLILLPLSLGGVAAVRAGWTSERAEMLAGCALLAAFAWWETQAAAPFLPYQAVSNRTVTMTCAIAALDFAGFYLSWTYLAPFIMILRDWDQLRTAYFVSTQNVTSTLTGMLVGMLMAYTRRLKRFLTWGYVVRVLGVALMIHYRALGHTAATLVLCQVLQGIGGGSVAVTMQVAVQVAVPPARVALVTAFELLTTEVGAAFGSAFASALFTARLRPALAAHLPHLSPDALDHVQGNLGAVLRYPLGSPERTAIAQAWVEVMRALCVASLLVQLPALVMTFCVPELDLHDPHTHRRRHTDVEHGDAHGSAHALAPTAPLRHGKPRSARSAHSAHSARIPSPPWRPS</sequence>
<feature type="transmembrane region" description="Helical" evidence="6">
    <location>
        <begin position="451"/>
        <end position="469"/>
    </location>
</feature>
<feature type="domain" description="Major facilitator superfamily (MFS) profile" evidence="7">
    <location>
        <begin position="106"/>
        <end position="612"/>
    </location>
</feature>
<feature type="transmembrane region" description="Helical" evidence="6">
    <location>
        <begin position="316"/>
        <end position="340"/>
    </location>
</feature>
<keyword evidence="2 6" id="KW-0812">Transmembrane</keyword>
<accession>A0ABY8ERY1</accession>
<feature type="transmembrane region" description="Helical" evidence="6">
    <location>
        <begin position="170"/>
        <end position="190"/>
    </location>
</feature>